<dbReference type="Proteomes" id="UP001153328">
    <property type="component" value="Unassembled WGS sequence"/>
</dbReference>
<gene>
    <name evidence="3" type="ORF">SBRY_110161</name>
</gene>
<feature type="domain" description="Tetratrico peptide repeat group 5" evidence="2">
    <location>
        <begin position="68"/>
        <end position="185"/>
    </location>
</feature>
<keyword evidence="4" id="KW-1185">Reference proteome</keyword>
<name>A0A9W4E820_9ACTN</name>
<dbReference type="SUPFAM" id="SSF48452">
    <property type="entry name" value="TPR-like"/>
    <property type="match status" value="1"/>
</dbReference>
<dbReference type="AlphaFoldDB" id="A0A9W4E820"/>
<evidence type="ECO:0000313" key="4">
    <source>
        <dbReference type="Proteomes" id="UP001153328"/>
    </source>
</evidence>
<dbReference type="EMBL" id="CAJVAX010000003">
    <property type="protein sequence ID" value="CAG7616244.1"/>
    <property type="molecule type" value="Genomic_DNA"/>
</dbReference>
<evidence type="ECO:0000256" key="1">
    <source>
        <dbReference type="SAM" id="MobiDB-lite"/>
    </source>
</evidence>
<comment type="caution">
    <text evidence="3">The sequence shown here is derived from an EMBL/GenBank/DDBJ whole genome shotgun (WGS) entry which is preliminary data.</text>
</comment>
<evidence type="ECO:0000259" key="2">
    <source>
        <dbReference type="Pfam" id="PF12688"/>
    </source>
</evidence>
<dbReference type="Gene3D" id="1.25.40.10">
    <property type="entry name" value="Tetratricopeptide repeat domain"/>
    <property type="match status" value="1"/>
</dbReference>
<dbReference type="InterPro" id="IPR041656">
    <property type="entry name" value="TPR_5"/>
</dbReference>
<accession>A0A9W4E820</accession>
<dbReference type="Pfam" id="PF12688">
    <property type="entry name" value="TPR_5"/>
    <property type="match status" value="1"/>
</dbReference>
<reference evidence="3" key="1">
    <citation type="submission" date="2021-06" db="EMBL/GenBank/DDBJ databases">
        <authorList>
            <person name="Arsene-Ploetze F."/>
        </authorList>
    </citation>
    <scope>NUCLEOTIDE SEQUENCE</scope>
    <source>
        <strain evidence="3">SBRY1</strain>
    </source>
</reference>
<protein>
    <submittedName>
        <fullName evidence="3">Tetratrico peptide repeat-containing protein</fullName>
    </submittedName>
</protein>
<feature type="region of interest" description="Disordered" evidence="1">
    <location>
        <begin position="1"/>
        <end position="33"/>
    </location>
</feature>
<proteinExistence type="predicted"/>
<dbReference type="InterPro" id="IPR011990">
    <property type="entry name" value="TPR-like_helical_dom_sf"/>
</dbReference>
<organism evidence="3 4">
    <name type="scientific">Actinacidiphila bryophytorum</name>
    <dbReference type="NCBI Taxonomy" id="1436133"/>
    <lineage>
        <taxon>Bacteria</taxon>
        <taxon>Bacillati</taxon>
        <taxon>Actinomycetota</taxon>
        <taxon>Actinomycetes</taxon>
        <taxon>Kitasatosporales</taxon>
        <taxon>Streptomycetaceae</taxon>
        <taxon>Actinacidiphila</taxon>
    </lineage>
</organism>
<sequence>MPPDDRRGTDTTARSVHAMTASPTSTAPGADWERRNADLWAALDGMPEEDFRAAMDTLVGELPDGDGTALFERAAAWDSTGHSDRAVPLYAAALDAAVPGERRRRAVIQMASSLRNLGRSEESVALLTAEAARTSDHLDDAVTVVLALALTDLGRAREAVSLTVTALAPHLPRYQRSMANYGRLLLERDARSE</sequence>
<evidence type="ECO:0000313" key="3">
    <source>
        <dbReference type="EMBL" id="CAG7616244.1"/>
    </source>
</evidence>